<feature type="compositionally biased region" description="Basic and acidic residues" evidence="1">
    <location>
        <begin position="572"/>
        <end position="582"/>
    </location>
</feature>
<dbReference type="PANTHER" id="PTHR23242">
    <property type="entry name" value="TRANSCRIPTION FACTOR HOXA13"/>
    <property type="match status" value="1"/>
</dbReference>
<gene>
    <name evidence="3" type="ORF">I7I52_02431</name>
</gene>
<accession>A0A8H7ZAI8</accession>
<reference evidence="3 4" key="1">
    <citation type="submission" date="2021-01" db="EMBL/GenBank/DDBJ databases">
        <title>Chromosome-level genome assembly of a human fungal pathogen reveals clustering of transcriptionally co-regulated genes.</title>
        <authorList>
            <person name="Voorhies M."/>
            <person name="Cohen S."/>
            <person name="Shea T.P."/>
            <person name="Petrus S."/>
            <person name="Munoz J.F."/>
            <person name="Poplawski S."/>
            <person name="Goldman W.E."/>
            <person name="Michael T."/>
            <person name="Cuomo C.A."/>
            <person name="Sil A."/>
            <person name="Beyhan S."/>
        </authorList>
    </citation>
    <scope>NUCLEOTIDE SEQUENCE [LARGE SCALE GENOMIC DNA]</scope>
    <source>
        <strain evidence="3 4">G184AR</strain>
    </source>
</reference>
<proteinExistence type="predicted"/>
<keyword evidence="2" id="KW-0812">Transmembrane</keyword>
<dbReference type="EMBL" id="JAEVHI010000001">
    <property type="protein sequence ID" value="KAG5304183.1"/>
    <property type="molecule type" value="Genomic_DNA"/>
</dbReference>
<protein>
    <recommendedName>
        <fullName evidence="5">Transcription factor hoxa13</fullName>
    </recommendedName>
</protein>
<evidence type="ECO:0000256" key="1">
    <source>
        <dbReference type="SAM" id="MobiDB-lite"/>
    </source>
</evidence>
<feature type="region of interest" description="Disordered" evidence="1">
    <location>
        <begin position="282"/>
        <end position="327"/>
    </location>
</feature>
<comment type="caution">
    <text evidence="3">The sequence shown here is derived from an EMBL/GenBank/DDBJ whole genome shotgun (WGS) entry which is preliminary data.</text>
</comment>
<feature type="compositionally biased region" description="Low complexity" evidence="1">
    <location>
        <begin position="282"/>
        <end position="324"/>
    </location>
</feature>
<dbReference type="PANTHER" id="PTHR23242:SF9">
    <property type="entry name" value="TRANSCRIPTION FACTOR HOXA13"/>
    <property type="match status" value="1"/>
</dbReference>
<evidence type="ECO:0000256" key="2">
    <source>
        <dbReference type="SAM" id="Phobius"/>
    </source>
</evidence>
<feature type="region of interest" description="Disordered" evidence="1">
    <location>
        <begin position="707"/>
        <end position="754"/>
    </location>
</feature>
<organism evidence="3 4">
    <name type="scientific">Ajellomyces capsulatus</name>
    <name type="common">Darling's disease fungus</name>
    <name type="synonym">Histoplasma capsulatum</name>
    <dbReference type="NCBI Taxonomy" id="5037"/>
    <lineage>
        <taxon>Eukaryota</taxon>
        <taxon>Fungi</taxon>
        <taxon>Dikarya</taxon>
        <taxon>Ascomycota</taxon>
        <taxon>Pezizomycotina</taxon>
        <taxon>Eurotiomycetes</taxon>
        <taxon>Eurotiomycetidae</taxon>
        <taxon>Onygenales</taxon>
        <taxon>Ajellomycetaceae</taxon>
        <taxon>Histoplasma</taxon>
    </lineage>
</organism>
<dbReference type="VEuPathDB" id="FungiDB:I7I52_02431"/>
<keyword evidence="2" id="KW-0472">Membrane</keyword>
<evidence type="ECO:0000313" key="3">
    <source>
        <dbReference type="EMBL" id="KAG5304183.1"/>
    </source>
</evidence>
<dbReference type="OrthoDB" id="3260408at2759"/>
<feature type="transmembrane region" description="Helical" evidence="2">
    <location>
        <begin position="40"/>
        <end position="63"/>
    </location>
</feature>
<sequence>METVAAGAGGGNIKKGQVNGLSFRKQTKERKDDRRRPASFVRWSLAVILRLAIWYALITPLFYCPSTLPELDGNYPSICSPYLIARSHIEPHISPYYETYGAPYVDNVRPYARTFNEQIYIPTADFTKRNYRAYGAPHIEKSASYIRNQWEGIVTPHIHSLQTSLTGAYQSSIEPHYAHIASVVTPYYWTAVARLDNVRQSYIAPFYTKTKPVIVKTCSSTYDIVVNTIYPFSKRAWSYLVTFVNETFLPRIARVYGENVEPQLLRIGEKLASYREGRKLGAVGEETETLTETSGSATTASSPATTVAPKTSEYSHSTTSTSTSVVPPEQSVDKVSFAREAIATDLKTWQQKFAIAADKGAEDLDEQVAKIVESYVNDVQGSGEALVSELETVGHQELESLRKKIIDIIRDMPDKSTVEDREAAEQQLIQAVRASGFALREAAQKLRQWLANFDRSLHMEVTSASDATVEVLDQIRDLSLQNIGMKWAWMDGVTYKDWAKYNALKKQLHSWREEVRAVGMQHGAYEEAKALGNDIVNKGMVIAEATAKELARLKAVGKWKIEAEDISDDFETRTSDAAEARASKRASMVPDKPEIMPDPEYQSMLSPEDELNEGDSFDKDHSIDTDTYIGVVDDTPEANDEGDSENSAYFGDEHDAPPSEIFFNDVPKHEPELEPVAIVDDEDANNEPNVSGGVDAAFIEHDNQASADTPEQTLGDVPTPPHQQSFSSTVSPSARVLSEQSSIPMPPPEASSLYSDSISQAKNLYDSAHSAASAQNSGAPDEGIVSSIESAYSGSLQHASENLESRLKAASEYAGIRLSPTPTLTLSDNILASASAKLQKNLERASLSLASAVASGTDETELPGQQIILDARRRYYEAVRLAHDEYSIFIDSASSSVPPTKETTITNTPISNKPSKLILEEANSEFSVVSSLASASLDAVLYSISSVGTAIEPAKATSIIEDASSRYHDALSAATASLESVSSTASRIVSSPTNAAAHETGKDEL</sequence>
<keyword evidence="2" id="KW-1133">Transmembrane helix</keyword>
<dbReference type="Proteomes" id="UP000670092">
    <property type="component" value="Unassembled WGS sequence"/>
</dbReference>
<name>A0A8H7ZAI8_AJECA</name>
<evidence type="ECO:0000313" key="4">
    <source>
        <dbReference type="Proteomes" id="UP000670092"/>
    </source>
</evidence>
<feature type="compositionally biased region" description="Polar residues" evidence="1">
    <location>
        <begin position="722"/>
        <end position="743"/>
    </location>
</feature>
<feature type="compositionally biased region" description="Acidic residues" evidence="1">
    <location>
        <begin position="634"/>
        <end position="644"/>
    </location>
</feature>
<evidence type="ECO:0008006" key="5">
    <source>
        <dbReference type="Google" id="ProtNLM"/>
    </source>
</evidence>
<feature type="region of interest" description="Disordered" evidence="1">
    <location>
        <begin position="572"/>
        <end position="665"/>
    </location>
</feature>
<feature type="region of interest" description="Disordered" evidence="1">
    <location>
        <begin position="986"/>
        <end position="1005"/>
    </location>
</feature>
<dbReference type="AlphaFoldDB" id="A0A8H7ZAI8"/>